<gene>
    <name evidence="1" type="ORF">CAMP_LOCUS14706</name>
</gene>
<name>A0A9P1IXJ7_9PELO</name>
<reference evidence="1" key="1">
    <citation type="submission" date="2022-11" db="EMBL/GenBank/DDBJ databases">
        <authorList>
            <person name="Kikuchi T."/>
        </authorList>
    </citation>
    <scope>NUCLEOTIDE SEQUENCE</scope>
    <source>
        <strain evidence="1">PS1010</strain>
    </source>
</reference>
<proteinExistence type="predicted"/>
<accession>A0A9P1IXJ7</accession>
<organism evidence="1 2">
    <name type="scientific">Caenorhabditis angaria</name>
    <dbReference type="NCBI Taxonomy" id="860376"/>
    <lineage>
        <taxon>Eukaryota</taxon>
        <taxon>Metazoa</taxon>
        <taxon>Ecdysozoa</taxon>
        <taxon>Nematoda</taxon>
        <taxon>Chromadorea</taxon>
        <taxon>Rhabditida</taxon>
        <taxon>Rhabditina</taxon>
        <taxon>Rhabditomorpha</taxon>
        <taxon>Rhabditoidea</taxon>
        <taxon>Rhabditidae</taxon>
        <taxon>Peloderinae</taxon>
        <taxon>Caenorhabditis</taxon>
    </lineage>
</organism>
<dbReference type="AlphaFoldDB" id="A0A9P1IXJ7"/>
<sequence length="267" mass="30900">MCKLSNILRDEFEKFENQPDCFINTWSANPPLGSLAEKAINTGKFTVNSLSIEVPSILSLFIPSPSQSPQIGISGYSLEELKNLDQLKMLEIMGKVDLMMTSMAQSCETAVKAHVVSSKYDQCQYLVAYLEIFPDFVFGGRTRLHVNFCQNPDPMTIFETYRIRFVHSFRKIIPPPLFHRICKILDHDSNVKWVITFLSSQDFRDMISIVKQVFDMEEFESLKGIQPEDWTLKKPGMLNARNRIQRKLEEESKKFWTYEKIGNHLKA</sequence>
<comment type="caution">
    <text evidence="1">The sequence shown here is derived from an EMBL/GenBank/DDBJ whole genome shotgun (WGS) entry which is preliminary data.</text>
</comment>
<evidence type="ECO:0000313" key="2">
    <source>
        <dbReference type="Proteomes" id="UP001152747"/>
    </source>
</evidence>
<dbReference type="EMBL" id="CANHGI010000005">
    <property type="protein sequence ID" value="CAI5452069.1"/>
    <property type="molecule type" value="Genomic_DNA"/>
</dbReference>
<evidence type="ECO:0000313" key="1">
    <source>
        <dbReference type="EMBL" id="CAI5452069.1"/>
    </source>
</evidence>
<protein>
    <submittedName>
        <fullName evidence="1">Uncharacterized protein</fullName>
    </submittedName>
</protein>
<dbReference type="Proteomes" id="UP001152747">
    <property type="component" value="Unassembled WGS sequence"/>
</dbReference>
<keyword evidence="2" id="KW-1185">Reference proteome</keyword>